<dbReference type="Proteomes" id="UP000489600">
    <property type="component" value="Unassembled WGS sequence"/>
</dbReference>
<evidence type="ECO:0000259" key="1">
    <source>
        <dbReference type="Pfam" id="PF22936"/>
    </source>
</evidence>
<proteinExistence type="predicted"/>
<keyword evidence="3" id="KW-1185">Reference proteome</keyword>
<organism evidence="2 3">
    <name type="scientific">Arabis nemorensis</name>
    <dbReference type="NCBI Taxonomy" id="586526"/>
    <lineage>
        <taxon>Eukaryota</taxon>
        <taxon>Viridiplantae</taxon>
        <taxon>Streptophyta</taxon>
        <taxon>Embryophyta</taxon>
        <taxon>Tracheophyta</taxon>
        <taxon>Spermatophyta</taxon>
        <taxon>Magnoliopsida</taxon>
        <taxon>eudicotyledons</taxon>
        <taxon>Gunneridae</taxon>
        <taxon>Pentapetalae</taxon>
        <taxon>rosids</taxon>
        <taxon>malvids</taxon>
        <taxon>Brassicales</taxon>
        <taxon>Brassicaceae</taxon>
        <taxon>Arabideae</taxon>
        <taxon>Arabis</taxon>
    </lineage>
</organism>
<dbReference type="OrthoDB" id="1727805at2759"/>
<protein>
    <recommendedName>
        <fullName evidence="1">Retrovirus-related Pol polyprotein from transposon TNT 1-94-like beta-barrel domain-containing protein</fullName>
    </recommendedName>
</protein>
<dbReference type="Pfam" id="PF22936">
    <property type="entry name" value="Pol_BBD"/>
    <property type="match status" value="1"/>
</dbReference>
<dbReference type="InterPro" id="IPR054722">
    <property type="entry name" value="PolX-like_BBD"/>
</dbReference>
<sequence length="115" mass="12791">MVKIGWLSPKIRHTSWVVDSGATTHATSQRDLFTTYTPGSYGSVKMGNDDICLENSVGTRLLLKGVKRVLDIRLNLISTGKLDDEGFYSLFRGGKWKLTRGSMVMARGEGLQRHC</sequence>
<gene>
    <name evidence="2" type="ORF">ANE_LOCUS11443</name>
</gene>
<evidence type="ECO:0000313" key="2">
    <source>
        <dbReference type="EMBL" id="VVB00999.1"/>
    </source>
</evidence>
<accession>A0A565BJG4</accession>
<reference evidence="2" key="1">
    <citation type="submission" date="2019-07" db="EMBL/GenBank/DDBJ databases">
        <authorList>
            <person name="Dittberner H."/>
        </authorList>
    </citation>
    <scope>NUCLEOTIDE SEQUENCE [LARGE SCALE GENOMIC DNA]</scope>
</reference>
<evidence type="ECO:0000313" key="3">
    <source>
        <dbReference type="Proteomes" id="UP000489600"/>
    </source>
</evidence>
<dbReference type="AlphaFoldDB" id="A0A565BJG4"/>
<dbReference type="EMBL" id="CABITT030000004">
    <property type="protein sequence ID" value="VVB00999.1"/>
    <property type="molecule type" value="Genomic_DNA"/>
</dbReference>
<name>A0A565BJG4_9BRAS</name>
<feature type="domain" description="Retrovirus-related Pol polyprotein from transposon TNT 1-94-like beta-barrel" evidence="1">
    <location>
        <begin position="16"/>
        <end position="87"/>
    </location>
</feature>
<comment type="caution">
    <text evidence="2">The sequence shown here is derived from an EMBL/GenBank/DDBJ whole genome shotgun (WGS) entry which is preliminary data.</text>
</comment>